<evidence type="ECO:0000313" key="1">
    <source>
        <dbReference type="EMBL" id="SES08261.1"/>
    </source>
</evidence>
<proteinExistence type="predicted"/>
<accession>A0A1H9UG65</accession>
<dbReference type="eggNOG" id="COG0826">
    <property type="taxonomic scope" value="Bacteria"/>
</dbReference>
<dbReference type="OrthoDB" id="2023348at2"/>
<dbReference type="AlphaFoldDB" id="A0A1H9UG65"/>
<dbReference type="EMBL" id="FOGJ01000018">
    <property type="protein sequence ID" value="SES08261.1"/>
    <property type="molecule type" value="Genomic_DNA"/>
</dbReference>
<keyword evidence="1" id="KW-0645">Protease</keyword>
<dbReference type="GO" id="GO:0006508">
    <property type="term" value="P:proteolysis"/>
    <property type="evidence" value="ECO:0007669"/>
    <property type="project" value="UniProtKB-KW"/>
</dbReference>
<keyword evidence="1" id="KW-0378">Hydrolase</keyword>
<gene>
    <name evidence="1" type="ORF">SAMN04487884_11871</name>
</gene>
<dbReference type="GO" id="GO:0008233">
    <property type="term" value="F:peptidase activity"/>
    <property type="evidence" value="ECO:0007669"/>
    <property type="project" value="UniProtKB-KW"/>
</dbReference>
<organism evidence="1 2">
    <name type="scientific">Butyrivibrio fibrisolvens</name>
    <dbReference type="NCBI Taxonomy" id="831"/>
    <lineage>
        <taxon>Bacteria</taxon>
        <taxon>Bacillati</taxon>
        <taxon>Bacillota</taxon>
        <taxon>Clostridia</taxon>
        <taxon>Lachnospirales</taxon>
        <taxon>Lachnospiraceae</taxon>
        <taxon>Butyrivibrio</taxon>
    </lineage>
</organism>
<sequence length="293" mass="33407">MKKIINKQLHILVSNMEQLKAVVSMNIRPQRLYIDYHMLLDEVPSLIAQVSDDIDIYVALPYMMRNETGLEGIRDIQRIWKSCSSFSKGFLVRNLEELAFLSLNEDGTFDGRIICDYGIYMWNHGAADLVFGQMRVDEGCIPYELNRHELGEFLKSVDGKADYVFSSCIYGYIPMMVSAGCVKKTMNKCSGRFGTNYTAYDGITDRKNNSMKVLTDCRQCLNIIYNSVPLSLHKQIESLSKENGIAAFRIDLTTESGKDAKLILDFWEEILEGGRGEAPYKEYTTGHYKRGTE</sequence>
<protein>
    <submittedName>
        <fullName evidence="1">Putative protease</fullName>
    </submittedName>
</protein>
<reference evidence="1 2" key="1">
    <citation type="submission" date="2016-10" db="EMBL/GenBank/DDBJ databases">
        <authorList>
            <person name="de Groot N.N."/>
        </authorList>
    </citation>
    <scope>NUCLEOTIDE SEQUENCE [LARGE SCALE GENOMIC DNA]</scope>
    <source>
        <strain evidence="1 2">AR40</strain>
    </source>
</reference>
<dbReference type="RefSeq" id="WP_143064062.1">
    <property type="nucleotide sequence ID" value="NZ_FOGJ01000018.1"/>
</dbReference>
<dbReference type="Proteomes" id="UP000182584">
    <property type="component" value="Unassembled WGS sequence"/>
</dbReference>
<name>A0A1H9UG65_BUTFI</name>
<evidence type="ECO:0000313" key="2">
    <source>
        <dbReference type="Proteomes" id="UP000182584"/>
    </source>
</evidence>